<dbReference type="GO" id="GO:0016887">
    <property type="term" value="F:ATP hydrolysis activity"/>
    <property type="evidence" value="ECO:0007669"/>
    <property type="project" value="InterPro"/>
</dbReference>
<dbReference type="PANTHER" id="PTHR43384">
    <property type="entry name" value="SEPTUM SITE-DETERMINING PROTEIN MIND HOMOLOG, CHLOROPLASTIC-RELATED"/>
    <property type="match status" value="1"/>
</dbReference>
<feature type="domain" description="AAA" evidence="11">
    <location>
        <begin position="3"/>
        <end position="161"/>
    </location>
</feature>
<comment type="caution">
    <text evidence="12">The sequence shown here is derived from an EMBL/GenBank/DDBJ whole genome shotgun (WGS) entry which is preliminary data.</text>
</comment>
<dbReference type="PANTHER" id="PTHR43384:SF6">
    <property type="entry name" value="SEPTUM SITE-DETERMINING PROTEIN MIND HOMOLOG, CHLOROPLASTIC"/>
    <property type="match status" value="1"/>
</dbReference>
<comment type="similarity">
    <text evidence="1">Belongs to the ParA family. MinD subfamily.</text>
</comment>
<evidence type="ECO:0000256" key="10">
    <source>
        <dbReference type="PIRSR" id="PIRSR003092-1"/>
    </source>
</evidence>
<evidence type="ECO:0000313" key="12">
    <source>
        <dbReference type="EMBL" id="MBS4199808.1"/>
    </source>
</evidence>
<dbReference type="GO" id="GO:0009898">
    <property type="term" value="C:cytoplasmic side of plasma membrane"/>
    <property type="evidence" value="ECO:0007669"/>
    <property type="project" value="TreeGrafter"/>
</dbReference>
<evidence type="ECO:0000256" key="2">
    <source>
        <dbReference type="ARBA" id="ARBA00016887"/>
    </source>
</evidence>
<comment type="function">
    <text evidence="8">ATPase required for the correct placement of the division site. Cell division inhibitors MinC and MinD act in concert to form an inhibitor capable of blocking formation of the polar Z ring septums. Rapidly oscillates between the poles of the cell to destabilize FtsZ filaments that have formed before they mature into polar Z rings.</text>
</comment>
<dbReference type="EMBL" id="JAGYPJ010000001">
    <property type="protein sequence ID" value="MBS4199808.1"/>
    <property type="molecule type" value="Genomic_DNA"/>
</dbReference>
<dbReference type="GO" id="GO:0051782">
    <property type="term" value="P:negative regulation of cell division"/>
    <property type="evidence" value="ECO:0007669"/>
    <property type="project" value="TreeGrafter"/>
</dbReference>
<dbReference type="GO" id="GO:0005524">
    <property type="term" value="F:ATP binding"/>
    <property type="evidence" value="ECO:0007669"/>
    <property type="project" value="UniProtKB-KW"/>
</dbReference>
<proteinExistence type="inferred from homology"/>
<reference evidence="12 13" key="1">
    <citation type="submission" date="2021-05" db="EMBL/GenBank/DDBJ databases">
        <title>Novel Bacillus species.</title>
        <authorList>
            <person name="Liu G."/>
        </authorList>
    </citation>
    <scope>NUCLEOTIDE SEQUENCE [LARGE SCALE GENOMIC DNA]</scope>
    <source>
        <strain evidence="12 13">FJAT-49732</strain>
    </source>
</reference>
<protein>
    <recommendedName>
        <fullName evidence="2">Septum site-determining protein MinD</fullName>
    </recommendedName>
    <alternativeName>
        <fullName evidence="9">Cell division inhibitor MinD</fullName>
    </alternativeName>
</protein>
<keyword evidence="7" id="KW-0131">Cell cycle</keyword>
<dbReference type="InterPro" id="IPR025501">
    <property type="entry name" value="MinD_FleN"/>
</dbReference>
<dbReference type="InterPro" id="IPR027417">
    <property type="entry name" value="P-loop_NTPase"/>
</dbReference>
<evidence type="ECO:0000256" key="9">
    <source>
        <dbReference type="ARBA" id="ARBA00032845"/>
    </source>
</evidence>
<dbReference type="InterPro" id="IPR050625">
    <property type="entry name" value="ParA/MinD_ATPase"/>
</dbReference>
<dbReference type="NCBIfam" id="TIGR01968">
    <property type="entry name" value="minD_bact"/>
    <property type="match status" value="1"/>
</dbReference>
<keyword evidence="4 10" id="KW-0547">Nucleotide-binding</keyword>
<evidence type="ECO:0000256" key="5">
    <source>
        <dbReference type="ARBA" id="ARBA00022840"/>
    </source>
</evidence>
<dbReference type="AlphaFoldDB" id="A0A942TLX0"/>
<evidence type="ECO:0000259" key="11">
    <source>
        <dbReference type="Pfam" id="PF13614"/>
    </source>
</evidence>
<evidence type="ECO:0000256" key="6">
    <source>
        <dbReference type="ARBA" id="ARBA00023210"/>
    </source>
</evidence>
<evidence type="ECO:0000256" key="4">
    <source>
        <dbReference type="ARBA" id="ARBA00022741"/>
    </source>
</evidence>
<dbReference type="FunFam" id="3.40.50.300:FF:000068">
    <property type="entry name" value="Site-determining protein"/>
    <property type="match status" value="1"/>
</dbReference>
<dbReference type="GO" id="GO:0000917">
    <property type="term" value="P:division septum assembly"/>
    <property type="evidence" value="ECO:0007669"/>
    <property type="project" value="UniProtKB-KW"/>
</dbReference>
<evidence type="ECO:0000256" key="1">
    <source>
        <dbReference type="ARBA" id="ARBA00010257"/>
    </source>
</evidence>
<dbReference type="RefSeq" id="WP_213110449.1">
    <property type="nucleotide sequence ID" value="NZ_JAGYPJ010000001.1"/>
</dbReference>
<feature type="binding site" evidence="10">
    <location>
        <begin position="11"/>
        <end position="18"/>
    </location>
    <ligand>
        <name>ATP</name>
        <dbReference type="ChEBI" id="CHEBI:30616"/>
    </ligand>
</feature>
<name>A0A942TLX0_9BACI</name>
<dbReference type="InterPro" id="IPR025669">
    <property type="entry name" value="AAA_dom"/>
</dbReference>
<dbReference type="PIRSF" id="PIRSF003092">
    <property type="entry name" value="MinD"/>
    <property type="match status" value="1"/>
</dbReference>
<evidence type="ECO:0000313" key="13">
    <source>
        <dbReference type="Proteomes" id="UP000682713"/>
    </source>
</evidence>
<dbReference type="SUPFAM" id="SSF52540">
    <property type="entry name" value="P-loop containing nucleoside triphosphate hydrolases"/>
    <property type="match status" value="1"/>
</dbReference>
<dbReference type="Gene3D" id="3.40.50.300">
    <property type="entry name" value="P-loop containing nucleotide triphosphate hydrolases"/>
    <property type="match status" value="1"/>
</dbReference>
<evidence type="ECO:0000256" key="8">
    <source>
        <dbReference type="ARBA" id="ARBA00025436"/>
    </source>
</evidence>
<keyword evidence="3" id="KW-0132">Cell division</keyword>
<dbReference type="InterPro" id="IPR010223">
    <property type="entry name" value="MinD"/>
</dbReference>
<dbReference type="Proteomes" id="UP000682713">
    <property type="component" value="Unassembled WGS sequence"/>
</dbReference>
<keyword evidence="13" id="KW-1185">Reference proteome</keyword>
<gene>
    <name evidence="12" type="primary">minD</name>
    <name evidence="12" type="ORF">KHA93_09075</name>
</gene>
<dbReference type="CDD" id="cd02036">
    <property type="entry name" value="MinD"/>
    <property type="match status" value="1"/>
</dbReference>
<keyword evidence="5 10" id="KW-0067">ATP-binding</keyword>
<sequence length="269" mass="29291">MGEAIVITSGKGGVGKTTTSANLGTALALQGKKVCLIDTDIGLRNLDVVLGLENRIIYDLVDVVQGRCKLQQAIVKDKRFEDKLFLLPAAQTSDKTAVSPEQMKKLVNEMKHEYDYIIIDCPAGIEQGYKNAVAGADRAIVVTTPEISAVRDADRIIGLLEKEENVEPPKLIINRIRSQMMRDGDVLDVDEIAQHLSIDLIGIVQDDVDVIRSSNQGEPIALDPNSKASIAYRNIARRILGESVPLQSLDDEKQGVIARLKKLLGVGAK</sequence>
<evidence type="ECO:0000256" key="3">
    <source>
        <dbReference type="ARBA" id="ARBA00022618"/>
    </source>
</evidence>
<keyword evidence="6" id="KW-0717">Septation</keyword>
<evidence type="ECO:0000256" key="7">
    <source>
        <dbReference type="ARBA" id="ARBA00023306"/>
    </source>
</evidence>
<organism evidence="12 13">
    <name type="scientific">Lederbergia citrisecunda</name>
    <dbReference type="NCBI Taxonomy" id="2833583"/>
    <lineage>
        <taxon>Bacteria</taxon>
        <taxon>Bacillati</taxon>
        <taxon>Bacillota</taxon>
        <taxon>Bacilli</taxon>
        <taxon>Bacillales</taxon>
        <taxon>Bacillaceae</taxon>
        <taxon>Lederbergia</taxon>
    </lineage>
</organism>
<dbReference type="GO" id="GO:0005829">
    <property type="term" value="C:cytosol"/>
    <property type="evidence" value="ECO:0007669"/>
    <property type="project" value="TreeGrafter"/>
</dbReference>
<dbReference type="Pfam" id="PF13614">
    <property type="entry name" value="AAA_31"/>
    <property type="match status" value="1"/>
</dbReference>
<accession>A0A942TLX0</accession>